<dbReference type="CDD" id="cd00077">
    <property type="entry name" value="HDc"/>
    <property type="match status" value="1"/>
</dbReference>
<evidence type="ECO:0000259" key="1">
    <source>
        <dbReference type="PROSITE" id="PS51833"/>
    </source>
</evidence>
<accession>A0A4Y4CUS2</accession>
<dbReference type="InterPro" id="IPR006675">
    <property type="entry name" value="HDIG_dom"/>
</dbReference>
<dbReference type="EMBL" id="BJNV01000006">
    <property type="protein sequence ID" value="GEC94350.1"/>
    <property type="molecule type" value="Genomic_DNA"/>
</dbReference>
<evidence type="ECO:0000313" key="3">
    <source>
        <dbReference type="Proteomes" id="UP000318422"/>
    </source>
</evidence>
<protein>
    <recommendedName>
        <fullName evidence="1">HDOD domain-containing protein</fullName>
    </recommendedName>
</protein>
<dbReference type="PROSITE" id="PS51833">
    <property type="entry name" value="HDOD"/>
    <property type="match status" value="1"/>
</dbReference>
<name>A0A4Y4CUS2_ZOORA</name>
<dbReference type="AlphaFoldDB" id="A0A4Y4CUS2"/>
<gene>
    <name evidence="2" type="ORF">ZRA01_04230</name>
</gene>
<dbReference type="SUPFAM" id="SSF109604">
    <property type="entry name" value="HD-domain/PDEase-like"/>
    <property type="match status" value="1"/>
</dbReference>
<dbReference type="Proteomes" id="UP000318422">
    <property type="component" value="Unassembled WGS sequence"/>
</dbReference>
<dbReference type="InterPro" id="IPR003607">
    <property type="entry name" value="HD/PDEase_dom"/>
</dbReference>
<dbReference type="PANTHER" id="PTHR33525">
    <property type="match status" value="1"/>
</dbReference>
<reference evidence="2 3" key="1">
    <citation type="submission" date="2019-06" db="EMBL/GenBank/DDBJ databases">
        <title>Whole genome shotgun sequence of Zoogloea ramigera NBRC 15342.</title>
        <authorList>
            <person name="Hosoyama A."/>
            <person name="Uohara A."/>
            <person name="Ohji S."/>
            <person name="Ichikawa N."/>
        </authorList>
    </citation>
    <scope>NUCLEOTIDE SEQUENCE [LARGE SCALE GENOMIC DNA]</scope>
    <source>
        <strain evidence="2 3">NBRC 15342</strain>
    </source>
</reference>
<proteinExistence type="predicted"/>
<dbReference type="PANTHER" id="PTHR33525:SF3">
    <property type="entry name" value="RIBONUCLEASE Y"/>
    <property type="match status" value="1"/>
</dbReference>
<dbReference type="Pfam" id="PF08668">
    <property type="entry name" value="HDOD"/>
    <property type="match status" value="1"/>
</dbReference>
<dbReference type="NCBIfam" id="TIGR00277">
    <property type="entry name" value="HDIG"/>
    <property type="match status" value="1"/>
</dbReference>
<dbReference type="RefSeq" id="WP_170182875.1">
    <property type="nucleotide sequence ID" value="NZ_BJNV01000006.1"/>
</dbReference>
<dbReference type="InterPro" id="IPR013976">
    <property type="entry name" value="HDOD"/>
</dbReference>
<evidence type="ECO:0000313" key="2">
    <source>
        <dbReference type="EMBL" id="GEC94350.1"/>
    </source>
</evidence>
<organism evidence="2 3">
    <name type="scientific">Zoogloea ramigera</name>
    <dbReference type="NCBI Taxonomy" id="350"/>
    <lineage>
        <taxon>Bacteria</taxon>
        <taxon>Pseudomonadati</taxon>
        <taxon>Pseudomonadota</taxon>
        <taxon>Betaproteobacteria</taxon>
        <taxon>Rhodocyclales</taxon>
        <taxon>Zoogloeaceae</taxon>
        <taxon>Zoogloea</taxon>
    </lineage>
</organism>
<comment type="caution">
    <text evidence="2">The sequence shown here is derived from an EMBL/GenBank/DDBJ whole genome shotgun (WGS) entry which is preliminary data.</text>
</comment>
<sequence length="279" mass="29747">MTHPSLAEMIARLHKLPAMPAVAMELLSSLSDDNTEVDALARRIAQDQAIAARVLRVANSPFYGLQTQVGSIRDAIVVLGFSSVRSLVLTATVVSGLPAGRCPGFSQEHFWRHGLAVGVAARNLARALGHKGDNLFIAGLLHDIGRLAMVVVAPDDYARVIATAHEQDCPWQQAEMSAFGYDHADVGAALAQRWNFPEDIRQALAFHHAPSGGTPGGPAGLIHYADAIAKALDLDGAEDTQLPHLDPATIDALDLDQHTLARVLAETQEGFDHCSLLLG</sequence>
<dbReference type="InterPro" id="IPR052340">
    <property type="entry name" value="RNase_Y/CdgJ"/>
</dbReference>
<dbReference type="Gene3D" id="1.10.3210.10">
    <property type="entry name" value="Hypothetical protein af1432"/>
    <property type="match status" value="1"/>
</dbReference>
<feature type="domain" description="HDOD" evidence="1">
    <location>
        <begin position="16"/>
        <end position="210"/>
    </location>
</feature>
<keyword evidence="3" id="KW-1185">Reference proteome</keyword>